<evidence type="ECO:0000313" key="1">
    <source>
        <dbReference type="EMBL" id="RZC74825.1"/>
    </source>
</evidence>
<dbReference type="InterPro" id="IPR007590">
    <property type="entry name" value="Saf4/Yju2"/>
</dbReference>
<dbReference type="Gramene" id="RZC74825">
    <property type="protein sequence ID" value="RZC74825"/>
    <property type="gene ID" value="C5167_050305"/>
</dbReference>
<keyword evidence="2" id="KW-1185">Reference proteome</keyword>
<dbReference type="AlphaFoldDB" id="A0A4Y7KSG9"/>
<dbReference type="STRING" id="3469.A0A4Y7KSG9"/>
<evidence type="ECO:0000313" key="2">
    <source>
        <dbReference type="Proteomes" id="UP000316621"/>
    </source>
</evidence>
<dbReference type="EMBL" id="CM010722">
    <property type="protein sequence ID" value="RZC74825.1"/>
    <property type="molecule type" value="Genomic_DNA"/>
</dbReference>
<proteinExistence type="predicted"/>
<gene>
    <name evidence="1" type="ORF">C5167_050305</name>
</gene>
<dbReference type="PANTHER" id="PTHR12111">
    <property type="entry name" value="SPLICING FACTOR YJU2"/>
    <property type="match status" value="1"/>
</dbReference>
<dbReference type="Pfam" id="PF04502">
    <property type="entry name" value="Saf4_Yju2"/>
    <property type="match status" value="1"/>
</dbReference>
<protein>
    <submittedName>
        <fullName evidence="1">Uncharacterized protein</fullName>
    </submittedName>
</protein>
<dbReference type="Proteomes" id="UP000316621">
    <property type="component" value="Chromosome 8"/>
</dbReference>
<reference evidence="1 2" key="1">
    <citation type="journal article" date="2018" name="Science">
        <title>The opium poppy genome and morphinan production.</title>
        <authorList>
            <person name="Guo L."/>
            <person name="Winzer T."/>
            <person name="Yang X."/>
            <person name="Li Y."/>
            <person name="Ning Z."/>
            <person name="He Z."/>
            <person name="Teodor R."/>
            <person name="Lu Y."/>
            <person name="Bowser T.A."/>
            <person name="Graham I.A."/>
            <person name="Ye K."/>
        </authorList>
    </citation>
    <scope>NUCLEOTIDE SEQUENCE [LARGE SCALE GENOMIC DNA]</scope>
    <source>
        <strain evidence="2">cv. HN1</strain>
        <tissue evidence="1">Leaves</tissue>
    </source>
</reference>
<sequence length="180" mass="20398">MGDMNRIYPNREIFMPLPLSISCDACRNPMLTGYKRNARREVVMGERVGGIQICKYSFNCSRCSAEFTLNMDPQAKSYYTVDSGATLIDKDGWDELVAEEELIGAPRVQVKNAFDAVEGRGLVMVLMLPPTAEAPVLWRKSVPVRAFEYTDIRLNLMYVDSAAISIVWCLMRLQCFDFNC</sequence>
<dbReference type="PROSITE" id="PS51257">
    <property type="entry name" value="PROKAR_LIPOPROTEIN"/>
    <property type="match status" value="1"/>
</dbReference>
<name>A0A4Y7KSG9_PAPSO</name>
<dbReference type="GO" id="GO:0000398">
    <property type="term" value="P:mRNA splicing, via spliceosome"/>
    <property type="evidence" value="ECO:0007669"/>
    <property type="project" value="InterPro"/>
</dbReference>
<accession>A0A4Y7KSG9</accession>
<organism evidence="1 2">
    <name type="scientific">Papaver somniferum</name>
    <name type="common">Opium poppy</name>
    <dbReference type="NCBI Taxonomy" id="3469"/>
    <lineage>
        <taxon>Eukaryota</taxon>
        <taxon>Viridiplantae</taxon>
        <taxon>Streptophyta</taxon>
        <taxon>Embryophyta</taxon>
        <taxon>Tracheophyta</taxon>
        <taxon>Spermatophyta</taxon>
        <taxon>Magnoliopsida</taxon>
        <taxon>Ranunculales</taxon>
        <taxon>Papaveraceae</taxon>
        <taxon>Papaveroideae</taxon>
        <taxon>Papaver</taxon>
    </lineage>
</organism>